<evidence type="ECO:0000259" key="2">
    <source>
        <dbReference type="PROSITE" id="PS50003"/>
    </source>
</evidence>
<dbReference type="AlphaFoldDB" id="A0ABD0LZ89"/>
<accession>A0ABD0LZ89</accession>
<dbReference type="Gene3D" id="2.30.29.30">
    <property type="entry name" value="Pleckstrin-homology domain (PH domain)/Phosphotyrosine-binding domain (PTB)"/>
    <property type="match status" value="1"/>
</dbReference>
<dbReference type="SUPFAM" id="SSF50729">
    <property type="entry name" value="PH domain-like"/>
    <property type="match status" value="1"/>
</dbReference>
<sequence>MASCSDSVSGSHTNSLSNRSDSHAGSEIEPNEIKGYLMKRARLTRKWKRVYFVLKNCDLFYYSTPEGKPKRIPLSDAEISESSIDKKQFAFRIKSKETGRTYYIHADNELSQNCWMQAICFAKAAGNDGSNSAACVIQ</sequence>
<feature type="region of interest" description="Disordered" evidence="1">
    <location>
        <begin position="1"/>
        <end position="27"/>
    </location>
</feature>
<feature type="domain" description="PH" evidence="2">
    <location>
        <begin position="30"/>
        <end position="124"/>
    </location>
</feature>
<dbReference type="SMART" id="SM00233">
    <property type="entry name" value="PH"/>
    <property type="match status" value="1"/>
</dbReference>
<dbReference type="InterPro" id="IPR051707">
    <property type="entry name" value="PI-Interact_SigTrans_Reg"/>
</dbReference>
<dbReference type="PANTHER" id="PTHR14336">
    <property type="entry name" value="TANDEM PH DOMAIN CONTAINING PROTEIN"/>
    <property type="match status" value="1"/>
</dbReference>
<feature type="compositionally biased region" description="Polar residues" evidence="1">
    <location>
        <begin position="1"/>
        <end position="19"/>
    </location>
</feature>
<reference evidence="3 4" key="1">
    <citation type="journal article" date="2023" name="Sci. Data">
        <title>Genome assembly of the Korean intertidal mud-creeper Batillaria attramentaria.</title>
        <authorList>
            <person name="Patra A.K."/>
            <person name="Ho P.T."/>
            <person name="Jun S."/>
            <person name="Lee S.J."/>
            <person name="Kim Y."/>
            <person name="Won Y.J."/>
        </authorList>
    </citation>
    <scope>NUCLEOTIDE SEQUENCE [LARGE SCALE GENOMIC DNA]</scope>
    <source>
        <strain evidence="3">Wonlab-2016</strain>
    </source>
</reference>
<dbReference type="Proteomes" id="UP001519460">
    <property type="component" value="Unassembled WGS sequence"/>
</dbReference>
<evidence type="ECO:0000313" key="3">
    <source>
        <dbReference type="EMBL" id="KAK7504827.1"/>
    </source>
</evidence>
<dbReference type="Pfam" id="PF00169">
    <property type="entry name" value="PH"/>
    <property type="match status" value="1"/>
</dbReference>
<dbReference type="PANTHER" id="PTHR14336:SF8">
    <property type="entry name" value="PROTEIN OPY1"/>
    <property type="match status" value="1"/>
</dbReference>
<dbReference type="InterPro" id="IPR001849">
    <property type="entry name" value="PH_domain"/>
</dbReference>
<dbReference type="InterPro" id="IPR011993">
    <property type="entry name" value="PH-like_dom_sf"/>
</dbReference>
<dbReference type="PROSITE" id="PS50003">
    <property type="entry name" value="PH_DOMAIN"/>
    <property type="match status" value="1"/>
</dbReference>
<comment type="caution">
    <text evidence="3">The sequence shown here is derived from an EMBL/GenBank/DDBJ whole genome shotgun (WGS) entry which is preliminary data.</text>
</comment>
<name>A0ABD0LZ89_9CAEN</name>
<evidence type="ECO:0000313" key="4">
    <source>
        <dbReference type="Proteomes" id="UP001519460"/>
    </source>
</evidence>
<keyword evidence="4" id="KW-1185">Reference proteome</keyword>
<protein>
    <recommendedName>
        <fullName evidence="2">PH domain-containing protein</fullName>
    </recommendedName>
</protein>
<proteinExistence type="predicted"/>
<organism evidence="3 4">
    <name type="scientific">Batillaria attramentaria</name>
    <dbReference type="NCBI Taxonomy" id="370345"/>
    <lineage>
        <taxon>Eukaryota</taxon>
        <taxon>Metazoa</taxon>
        <taxon>Spiralia</taxon>
        <taxon>Lophotrochozoa</taxon>
        <taxon>Mollusca</taxon>
        <taxon>Gastropoda</taxon>
        <taxon>Caenogastropoda</taxon>
        <taxon>Sorbeoconcha</taxon>
        <taxon>Cerithioidea</taxon>
        <taxon>Batillariidae</taxon>
        <taxon>Batillaria</taxon>
    </lineage>
</organism>
<gene>
    <name evidence="3" type="ORF">BaRGS_00003855</name>
</gene>
<evidence type="ECO:0000256" key="1">
    <source>
        <dbReference type="SAM" id="MobiDB-lite"/>
    </source>
</evidence>
<dbReference type="EMBL" id="JACVVK020000013">
    <property type="protein sequence ID" value="KAK7504827.1"/>
    <property type="molecule type" value="Genomic_DNA"/>
</dbReference>
<dbReference type="CDD" id="cd00821">
    <property type="entry name" value="PH"/>
    <property type="match status" value="1"/>
</dbReference>